<gene>
    <name evidence="2" type="ordered locus">Psta_1573</name>
</gene>
<dbReference type="HOGENOM" id="CLU_780031_0_0_0"/>
<reference evidence="2 3" key="1">
    <citation type="journal article" date="2009" name="Stand. Genomic Sci.">
        <title>Complete genome sequence of Pirellula staleyi type strain (ATCC 27377).</title>
        <authorList>
            <person name="Clum A."/>
            <person name="Tindall B.J."/>
            <person name="Sikorski J."/>
            <person name="Ivanova N."/>
            <person name="Mavrommatis K."/>
            <person name="Lucas S."/>
            <person name="Glavina del Rio T."/>
            <person name="Nolan M."/>
            <person name="Chen F."/>
            <person name="Tice H."/>
            <person name="Pitluck S."/>
            <person name="Cheng J.F."/>
            <person name="Chertkov O."/>
            <person name="Brettin T."/>
            <person name="Han C."/>
            <person name="Detter J.C."/>
            <person name="Kuske C."/>
            <person name="Bruce D."/>
            <person name="Goodwin L."/>
            <person name="Ovchinikova G."/>
            <person name="Pati A."/>
            <person name="Mikhailova N."/>
            <person name="Chen A."/>
            <person name="Palaniappan K."/>
            <person name="Land M."/>
            <person name="Hauser L."/>
            <person name="Chang Y.J."/>
            <person name="Jeffries C.D."/>
            <person name="Chain P."/>
            <person name="Rohde M."/>
            <person name="Goker M."/>
            <person name="Bristow J."/>
            <person name="Eisen J.A."/>
            <person name="Markowitz V."/>
            <person name="Hugenholtz P."/>
            <person name="Kyrpides N.C."/>
            <person name="Klenk H.P."/>
            <person name="Lapidus A."/>
        </authorList>
    </citation>
    <scope>NUCLEOTIDE SEQUENCE [LARGE SCALE GENOMIC DNA]</scope>
    <source>
        <strain evidence="3">ATCC 27377 / DSM 6068 / ICPB 4128</strain>
    </source>
</reference>
<keyword evidence="1" id="KW-0456">Lyase</keyword>
<sequence>MTSITAQSLLSNPLANYPQATVACFDPTTGDLPRRRLDDYLCVSFLERLSGAGAAALLIAASTGHGHLRTTKEMMQWTRVAAKAKLGSTMLSLLLRPEDGEAANRELVAAAAELGYSVVFVRPGRDLPATAGDEQVAANMQPLVRLIAEAGLAAGLYTIPDVSGLPMSTAAAEQVCAGIGGDSVVAIKVTEANYDTSTARFLASNKLAHLKIVQGWDPHMARALEEGGKRVGVTSGPMSFAVYQYLHMFAAASRGDYSELHASQQAVSALFSAMQDDPRKFADLQRAKWIMGLGQPLTGTVEPATASRVIAALESLPRTADRQRLSRSLDLMQTGPYHDLLSRLSQPTAA</sequence>
<dbReference type="GO" id="GO:0016829">
    <property type="term" value="F:lyase activity"/>
    <property type="evidence" value="ECO:0007669"/>
    <property type="project" value="UniProtKB-KW"/>
</dbReference>
<organism evidence="2 3">
    <name type="scientific">Pirellula staleyi (strain ATCC 27377 / DSM 6068 / ICPB 4128)</name>
    <name type="common">Pirella staleyi</name>
    <dbReference type="NCBI Taxonomy" id="530564"/>
    <lineage>
        <taxon>Bacteria</taxon>
        <taxon>Pseudomonadati</taxon>
        <taxon>Planctomycetota</taxon>
        <taxon>Planctomycetia</taxon>
        <taxon>Pirellulales</taxon>
        <taxon>Pirellulaceae</taxon>
        <taxon>Pirellula</taxon>
    </lineage>
</organism>
<dbReference type="Proteomes" id="UP000001887">
    <property type="component" value="Chromosome"/>
</dbReference>
<dbReference type="OrthoDB" id="244103at2"/>
<dbReference type="InterPro" id="IPR002220">
    <property type="entry name" value="DapA-like"/>
</dbReference>
<dbReference type="KEGG" id="psl:Psta_1573"/>
<dbReference type="STRING" id="530564.Psta_1573"/>
<dbReference type="SUPFAM" id="SSF51569">
    <property type="entry name" value="Aldolase"/>
    <property type="match status" value="1"/>
</dbReference>
<dbReference type="AlphaFoldDB" id="D2QY34"/>
<accession>D2QY34</accession>
<evidence type="ECO:0000313" key="3">
    <source>
        <dbReference type="Proteomes" id="UP000001887"/>
    </source>
</evidence>
<protein>
    <recommendedName>
        <fullName evidence="4">Dihydrodipicolinate synthetase</fullName>
    </recommendedName>
</protein>
<dbReference type="Pfam" id="PF00701">
    <property type="entry name" value="DHDPS"/>
    <property type="match status" value="1"/>
</dbReference>
<dbReference type="Gene3D" id="3.20.20.70">
    <property type="entry name" value="Aldolase class I"/>
    <property type="match status" value="1"/>
</dbReference>
<dbReference type="InterPro" id="IPR013785">
    <property type="entry name" value="Aldolase_TIM"/>
</dbReference>
<dbReference type="EMBL" id="CP001848">
    <property type="protein sequence ID" value="ADB16248.1"/>
    <property type="molecule type" value="Genomic_DNA"/>
</dbReference>
<evidence type="ECO:0000256" key="1">
    <source>
        <dbReference type="ARBA" id="ARBA00023239"/>
    </source>
</evidence>
<name>D2QY34_PIRSD</name>
<proteinExistence type="predicted"/>
<keyword evidence="3" id="KW-1185">Reference proteome</keyword>
<evidence type="ECO:0000313" key="2">
    <source>
        <dbReference type="EMBL" id="ADB16248.1"/>
    </source>
</evidence>
<dbReference type="eggNOG" id="COG0329">
    <property type="taxonomic scope" value="Bacteria"/>
</dbReference>
<evidence type="ECO:0008006" key="4">
    <source>
        <dbReference type="Google" id="ProtNLM"/>
    </source>
</evidence>
<dbReference type="SMART" id="SM01130">
    <property type="entry name" value="DHDPS"/>
    <property type="match status" value="1"/>
</dbReference>